<dbReference type="EMBL" id="CASHTH010000258">
    <property type="protein sequence ID" value="CAI7995825.1"/>
    <property type="molecule type" value="Genomic_DNA"/>
</dbReference>
<evidence type="ECO:0000313" key="2">
    <source>
        <dbReference type="EMBL" id="CAI7995825.1"/>
    </source>
</evidence>
<sequence>RKNASRSWVKNSAFAASLWRIRLTKSSMRLTASRKSTRRDQDSNHAVSCGAQSGGRGDVFLPSPAKYSSQVSVSTRRGATSSSSTSTAYPRSRANCGNIFSVGESSPMEYRSSWRPPPSLMASSNAG</sequence>
<organism evidence="2 3">
    <name type="scientific">Geodia barretti</name>
    <name type="common">Barrett's horny sponge</name>
    <dbReference type="NCBI Taxonomy" id="519541"/>
    <lineage>
        <taxon>Eukaryota</taxon>
        <taxon>Metazoa</taxon>
        <taxon>Porifera</taxon>
        <taxon>Demospongiae</taxon>
        <taxon>Heteroscleromorpha</taxon>
        <taxon>Tetractinellida</taxon>
        <taxon>Astrophorina</taxon>
        <taxon>Geodiidae</taxon>
        <taxon>Geodia</taxon>
    </lineage>
</organism>
<dbReference type="Proteomes" id="UP001174909">
    <property type="component" value="Unassembled WGS sequence"/>
</dbReference>
<reference evidence="2" key="1">
    <citation type="submission" date="2023-03" db="EMBL/GenBank/DDBJ databases">
        <authorList>
            <person name="Steffen K."/>
            <person name="Cardenas P."/>
        </authorList>
    </citation>
    <scope>NUCLEOTIDE SEQUENCE</scope>
</reference>
<accession>A0AA35W3J9</accession>
<gene>
    <name evidence="2" type="ORF">GBAR_LOCUS1768</name>
</gene>
<evidence type="ECO:0000313" key="3">
    <source>
        <dbReference type="Proteomes" id="UP001174909"/>
    </source>
</evidence>
<evidence type="ECO:0000256" key="1">
    <source>
        <dbReference type="SAM" id="MobiDB-lite"/>
    </source>
</evidence>
<name>A0AA35W3J9_GEOBA</name>
<feature type="non-terminal residue" evidence="2">
    <location>
        <position position="1"/>
    </location>
</feature>
<feature type="compositionally biased region" description="Low complexity" evidence="1">
    <location>
        <begin position="72"/>
        <end position="94"/>
    </location>
</feature>
<feature type="region of interest" description="Disordered" evidence="1">
    <location>
        <begin position="29"/>
        <end position="94"/>
    </location>
</feature>
<comment type="caution">
    <text evidence="2">The sequence shown here is derived from an EMBL/GenBank/DDBJ whole genome shotgun (WGS) entry which is preliminary data.</text>
</comment>
<protein>
    <submittedName>
        <fullName evidence="2">Uncharacterized protein</fullName>
    </submittedName>
</protein>
<proteinExistence type="predicted"/>
<feature type="region of interest" description="Disordered" evidence="1">
    <location>
        <begin position="107"/>
        <end position="127"/>
    </location>
</feature>
<dbReference type="AlphaFoldDB" id="A0AA35W3J9"/>
<keyword evidence="3" id="KW-1185">Reference proteome</keyword>